<dbReference type="HOGENOM" id="CLU_081254_4_0_9"/>
<organism evidence="11 12">
    <name type="scientific">Streptococcus parasanguinis (strain ATCC 15912 / DSM 6778 / CIP 104372 / LMG 14537)</name>
    <dbReference type="NCBI Taxonomy" id="760570"/>
    <lineage>
        <taxon>Bacteria</taxon>
        <taxon>Bacillati</taxon>
        <taxon>Bacillota</taxon>
        <taxon>Bacilli</taxon>
        <taxon>Lactobacillales</taxon>
        <taxon>Streptococcaceae</taxon>
        <taxon>Streptococcus</taxon>
    </lineage>
</organism>
<keyword evidence="6 10" id="KW-0443">Lipid metabolism</keyword>
<keyword evidence="3 10" id="KW-0808">Transferase</keyword>
<dbReference type="NCBIfam" id="TIGR00023">
    <property type="entry name" value="glycerol-3-phosphate 1-O-acyltransferase PlsY"/>
    <property type="match status" value="1"/>
</dbReference>
<keyword evidence="5 10" id="KW-1133">Transmembrane helix</keyword>
<evidence type="ECO:0000256" key="3">
    <source>
        <dbReference type="ARBA" id="ARBA00022679"/>
    </source>
</evidence>
<dbReference type="HAMAP" id="MF_01043">
    <property type="entry name" value="PlsY"/>
    <property type="match status" value="1"/>
</dbReference>
<dbReference type="GO" id="GO:0008654">
    <property type="term" value="P:phospholipid biosynthetic process"/>
    <property type="evidence" value="ECO:0007669"/>
    <property type="project" value="UniProtKB-UniRule"/>
</dbReference>
<comment type="similarity">
    <text evidence="10">Belongs to the PlsY family.</text>
</comment>
<comment type="subunit">
    <text evidence="10">Probably interacts with PlsX.</text>
</comment>
<feature type="transmembrane region" description="Helical" evidence="10">
    <location>
        <begin position="115"/>
        <end position="139"/>
    </location>
</feature>
<dbReference type="GO" id="GO:0043772">
    <property type="term" value="F:acyl-phosphate glycerol-3-phosphate acyltransferase activity"/>
    <property type="evidence" value="ECO:0007669"/>
    <property type="project" value="UniProtKB-UniRule"/>
</dbReference>
<dbReference type="Proteomes" id="UP000001502">
    <property type="component" value="Chromosome"/>
</dbReference>
<evidence type="ECO:0000256" key="6">
    <source>
        <dbReference type="ARBA" id="ARBA00023098"/>
    </source>
</evidence>
<evidence type="ECO:0000256" key="10">
    <source>
        <dbReference type="HAMAP-Rule" id="MF_01043"/>
    </source>
</evidence>
<keyword evidence="9 10" id="KW-1208">Phospholipid metabolism</keyword>
<dbReference type="EC" id="2.3.1.275" evidence="10"/>
<feature type="transmembrane region" description="Helical" evidence="10">
    <location>
        <begin position="151"/>
        <end position="172"/>
    </location>
</feature>
<dbReference type="InterPro" id="IPR003811">
    <property type="entry name" value="G3P_acylTferase_PlsY"/>
</dbReference>
<sequence>MAFCYNESMIKEISVLISAYLLGSIPSGLWIGKIFFHINLREHGSGNTGTTNTFRILGKKAGIIVFAIDFLKGTLAVLLPTFFGIQGISPMVFGLLAVLGHTFPIFAGFKGGKAVATSAGVLLGFSPILLLILAVYFVASLYLTSMISFSSVTVALLAILSVLLLPLTGWILHGYDPLFTVIVLALATLIILRHKDNIQRIKEKKENLIPWGKNITHQQPKN</sequence>
<comment type="catalytic activity">
    <reaction evidence="10">
        <text>an acyl phosphate + sn-glycerol 3-phosphate = a 1-acyl-sn-glycero-3-phosphate + phosphate</text>
        <dbReference type="Rhea" id="RHEA:34075"/>
        <dbReference type="ChEBI" id="CHEBI:43474"/>
        <dbReference type="ChEBI" id="CHEBI:57597"/>
        <dbReference type="ChEBI" id="CHEBI:57970"/>
        <dbReference type="ChEBI" id="CHEBI:59918"/>
        <dbReference type="EC" id="2.3.1.275"/>
    </reaction>
</comment>
<reference evidence="12" key="1">
    <citation type="submission" date="2011-06" db="EMBL/GenBank/DDBJ databases">
        <title>Complete sequence of Streptococcus parasanguinis strain ATCC 15912.</title>
        <authorList>
            <person name="Muzny D."/>
            <person name="Qin X."/>
            <person name="Buhay C."/>
            <person name="Dugan-Rocha S."/>
            <person name="Ding Y."/>
            <person name="Chen G."/>
            <person name="Hawes A."/>
            <person name="Holder M."/>
            <person name="Jhangiani S."/>
            <person name="Johnson A."/>
            <person name="Khan Z."/>
            <person name="Li Z."/>
            <person name="Liu W."/>
            <person name="Liu X."/>
            <person name="Perez L."/>
            <person name="Shen H."/>
            <person name="Wang Q."/>
            <person name="Watt J."/>
            <person name="Xi L."/>
            <person name="Xin Y."/>
            <person name="Zhou J."/>
            <person name="Deng J."/>
            <person name="Jiang H."/>
            <person name="Liu Y."/>
            <person name="Qu J."/>
            <person name="Song X.-Z."/>
            <person name="Zhang L."/>
            <person name="Villasana D."/>
            <person name="Johnson A."/>
            <person name="Liu J."/>
            <person name="Liyanage D."/>
            <person name="Lorensuhewa L."/>
            <person name="Robinson T."/>
            <person name="Song A."/>
            <person name="Song B.-B."/>
            <person name="Dinh H."/>
            <person name="Thornton R."/>
            <person name="Coyle M."/>
            <person name="Francisco L."/>
            <person name="Jackson L."/>
            <person name="Javaid M."/>
            <person name="Korchina V."/>
            <person name="Kovar C."/>
            <person name="Mata R."/>
            <person name="Mathew T."/>
            <person name="Ngo R."/>
            <person name="Nguyen L."/>
            <person name="Nguyen N."/>
            <person name="Okwuonu G."/>
            <person name="Ongeri F."/>
            <person name="Pham C."/>
            <person name="Simmons D."/>
            <person name="Wilczek-Boney K."/>
            <person name="Hale W."/>
            <person name="Jakkamsetti A."/>
            <person name="Pham P."/>
            <person name="Ruth R."/>
            <person name="San Lucas F."/>
            <person name="Warren J."/>
            <person name="Zhang J."/>
            <person name="Zhao Z."/>
            <person name="Zhou C."/>
            <person name="Zhu D."/>
            <person name="Lee S."/>
            <person name="Bess C."/>
            <person name="Blankenburg K."/>
            <person name="Forbes L."/>
            <person name="Fu Q."/>
            <person name="Gubbala S."/>
            <person name="Hirani K."/>
            <person name="Jayaseelan J.C."/>
            <person name="Lara F."/>
            <person name="Munidasa M."/>
            <person name="Palculict T."/>
            <person name="Patil S."/>
            <person name="Pu L.-L."/>
            <person name="Saada N."/>
            <person name="Tang L."/>
            <person name="Weissenberger G."/>
            <person name="Zhu Y."/>
            <person name="Hemphill L."/>
            <person name="Shang Y."/>
            <person name="Youmans B."/>
            <person name="Ayvaz T."/>
            <person name="Ross M."/>
            <person name="Santibanez J."/>
            <person name="Aqrawi P."/>
            <person name="Gross S."/>
            <person name="Joshi V."/>
            <person name="Fowler G."/>
            <person name="Nazareth L."/>
            <person name="Reid J."/>
            <person name="Worley K."/>
            <person name="Petrosino J."/>
            <person name="Highlander S."/>
            <person name="Gibbs R."/>
        </authorList>
    </citation>
    <scope>NUCLEOTIDE SEQUENCE [LARGE SCALE GENOMIC DNA]</scope>
    <source>
        <strain evidence="12">ATCC 15912 / DSM 6778 / CIP 104372 / LMG 14537</strain>
    </source>
</reference>
<comment type="function">
    <text evidence="10">Catalyzes the transfer of an acyl group from acyl-phosphate (acyl-PO(4)) to glycerol-3-phosphate (G3P) to form lysophosphatidic acid (LPA). This enzyme utilizes acyl-phosphate as fatty acyl donor, but not acyl-CoA or acyl-ACP.</text>
</comment>
<evidence type="ECO:0000256" key="5">
    <source>
        <dbReference type="ARBA" id="ARBA00022989"/>
    </source>
</evidence>
<evidence type="ECO:0000256" key="2">
    <source>
        <dbReference type="ARBA" id="ARBA00022516"/>
    </source>
</evidence>
<evidence type="ECO:0000256" key="7">
    <source>
        <dbReference type="ARBA" id="ARBA00023136"/>
    </source>
</evidence>
<evidence type="ECO:0000313" key="12">
    <source>
        <dbReference type="Proteomes" id="UP000001502"/>
    </source>
</evidence>
<keyword evidence="8 10" id="KW-0594">Phospholipid biosynthesis</keyword>
<dbReference type="PANTHER" id="PTHR30309:SF0">
    <property type="entry name" value="GLYCEROL-3-PHOSPHATE ACYLTRANSFERASE-RELATED"/>
    <property type="match status" value="1"/>
</dbReference>
<keyword evidence="11" id="KW-0012">Acyltransferase</keyword>
<feature type="transmembrane region" description="Helical" evidence="10">
    <location>
        <begin position="61"/>
        <end position="79"/>
    </location>
</feature>
<accession>F8DIZ7</accession>
<proteinExistence type="inferred from homology"/>
<keyword evidence="4 10" id="KW-0812">Transmembrane</keyword>
<keyword evidence="7 10" id="KW-0472">Membrane</keyword>
<dbReference type="SMART" id="SM01207">
    <property type="entry name" value="G3P_acyltransf"/>
    <property type="match status" value="1"/>
</dbReference>
<evidence type="ECO:0000256" key="8">
    <source>
        <dbReference type="ARBA" id="ARBA00023209"/>
    </source>
</evidence>
<dbReference type="PANTHER" id="PTHR30309">
    <property type="entry name" value="INNER MEMBRANE PROTEIN YGIH"/>
    <property type="match status" value="1"/>
</dbReference>
<gene>
    <name evidence="10 11" type="primary">plsY</name>
    <name evidence="11" type="ordered locus">HMPREF0833_10433</name>
</gene>
<dbReference type="Pfam" id="PF02660">
    <property type="entry name" value="G3P_acyltransf"/>
    <property type="match status" value="1"/>
</dbReference>
<comment type="pathway">
    <text evidence="10">Lipid metabolism; phospholipid metabolism.</text>
</comment>
<name>F8DIZ7_STREP</name>
<evidence type="ECO:0000256" key="1">
    <source>
        <dbReference type="ARBA" id="ARBA00022475"/>
    </source>
</evidence>
<feature type="transmembrane region" description="Helical" evidence="10">
    <location>
        <begin position="178"/>
        <end position="194"/>
    </location>
</feature>
<feature type="transmembrane region" description="Helical" evidence="10">
    <location>
        <begin position="91"/>
        <end position="109"/>
    </location>
</feature>
<keyword evidence="2 10" id="KW-0444">Lipid biosynthesis</keyword>
<dbReference type="AlphaFoldDB" id="F8DIZ7"/>
<keyword evidence="1 10" id="KW-1003">Cell membrane</keyword>
<dbReference type="KEGG" id="scp:HMPREF0833_10433"/>
<evidence type="ECO:0000313" key="11">
    <source>
        <dbReference type="EMBL" id="AEH55464.1"/>
    </source>
</evidence>
<dbReference type="EMBL" id="CP002843">
    <property type="protein sequence ID" value="AEH55464.1"/>
    <property type="molecule type" value="Genomic_DNA"/>
</dbReference>
<evidence type="ECO:0000256" key="9">
    <source>
        <dbReference type="ARBA" id="ARBA00023264"/>
    </source>
</evidence>
<comment type="subcellular location">
    <subcellularLocation>
        <location evidence="10">Cell membrane</location>
        <topology evidence="10">Multi-pass membrane protein</topology>
    </subcellularLocation>
</comment>
<dbReference type="UniPathway" id="UPA00085"/>
<feature type="transmembrane region" description="Helical" evidence="10">
    <location>
        <begin position="12"/>
        <end position="31"/>
    </location>
</feature>
<evidence type="ECO:0000256" key="4">
    <source>
        <dbReference type="ARBA" id="ARBA00022692"/>
    </source>
</evidence>
<dbReference type="GO" id="GO:0005886">
    <property type="term" value="C:plasma membrane"/>
    <property type="evidence" value="ECO:0007669"/>
    <property type="project" value="UniProtKB-SubCell"/>
</dbReference>
<protein>
    <recommendedName>
        <fullName evidence="10">Glycerol-3-phosphate acyltransferase</fullName>
    </recommendedName>
    <alternativeName>
        <fullName evidence="10">Acyl-PO4 G3P acyltransferase</fullName>
    </alternativeName>
    <alternativeName>
        <fullName evidence="10">Acyl-phosphate--glycerol-3-phosphate acyltransferase</fullName>
    </alternativeName>
    <alternativeName>
        <fullName evidence="10">G3P acyltransferase</fullName>
        <shortName evidence="10">GPAT</shortName>
        <ecNumber evidence="10">2.3.1.275</ecNumber>
    </alternativeName>
    <alternativeName>
        <fullName evidence="10">Lysophosphatidic acid synthase</fullName>
        <shortName evidence="10">LPA synthase</shortName>
    </alternativeName>
</protein>